<dbReference type="Proteomes" id="UP000319516">
    <property type="component" value="Unassembled WGS sequence"/>
</dbReference>
<proteinExistence type="predicted"/>
<keyword evidence="3" id="KW-1185">Reference proteome</keyword>
<evidence type="ECO:0000256" key="1">
    <source>
        <dbReference type="SAM" id="Phobius"/>
    </source>
</evidence>
<dbReference type="RefSeq" id="WP_141783708.1">
    <property type="nucleotide sequence ID" value="NZ_BAAAIK010000003.1"/>
</dbReference>
<evidence type="ECO:0000313" key="3">
    <source>
        <dbReference type="Proteomes" id="UP000319516"/>
    </source>
</evidence>
<comment type="caution">
    <text evidence="2">The sequence shown here is derived from an EMBL/GenBank/DDBJ whole genome shotgun (WGS) entry which is preliminary data.</text>
</comment>
<dbReference type="EMBL" id="VFOP01000001">
    <property type="protein sequence ID" value="TQL49450.1"/>
    <property type="molecule type" value="Genomic_DNA"/>
</dbReference>
<keyword evidence="1" id="KW-0812">Transmembrane</keyword>
<keyword evidence="1" id="KW-0472">Membrane</keyword>
<sequence>MSLIDPSTRWWNSYRVRGWAARACWVVSMTSCFVIGWSFIAGVGPADETSGWLFSALLPLSVLLIIAGAFLHLASDPGGRSEDWNPRIIFLPIAGSFFFQGAGAVARAVSEGVAVRTFPAVLAAVGLVAAVLVEVISRRVESVRARRGRVARSGITTRGTVTRTRGYYLNESRVSRVTVTFTDADGRQRWASQTVAGPVRVGARMTVEYLPGELGRRGGVVLDA</sequence>
<dbReference type="OrthoDB" id="5197046at2"/>
<evidence type="ECO:0008006" key="4">
    <source>
        <dbReference type="Google" id="ProtNLM"/>
    </source>
</evidence>
<gene>
    <name evidence="2" type="ORF">FB467_0522</name>
</gene>
<keyword evidence="1" id="KW-1133">Transmembrane helix</keyword>
<protein>
    <recommendedName>
        <fullName evidence="4">DUF3592 domain-containing protein</fullName>
    </recommendedName>
</protein>
<reference evidence="2 3" key="1">
    <citation type="submission" date="2019-06" db="EMBL/GenBank/DDBJ databases">
        <title>Sequencing the genomes of 1000 actinobacteria strains.</title>
        <authorList>
            <person name="Klenk H.-P."/>
        </authorList>
    </citation>
    <scope>NUCLEOTIDE SEQUENCE [LARGE SCALE GENOMIC DNA]</scope>
    <source>
        <strain evidence="2 3">DSM 12335</strain>
    </source>
</reference>
<accession>A0A542YMY4</accession>
<evidence type="ECO:0000313" key="2">
    <source>
        <dbReference type="EMBL" id="TQL49450.1"/>
    </source>
</evidence>
<feature type="transmembrane region" description="Helical" evidence="1">
    <location>
        <begin position="52"/>
        <end position="74"/>
    </location>
</feature>
<feature type="transmembrane region" description="Helical" evidence="1">
    <location>
        <begin position="118"/>
        <end position="137"/>
    </location>
</feature>
<name>A0A542YMY4_9MICO</name>
<dbReference type="AlphaFoldDB" id="A0A542YMY4"/>
<organism evidence="2 3">
    <name type="scientific">Ornithinicoccus hortensis</name>
    <dbReference type="NCBI Taxonomy" id="82346"/>
    <lineage>
        <taxon>Bacteria</taxon>
        <taxon>Bacillati</taxon>
        <taxon>Actinomycetota</taxon>
        <taxon>Actinomycetes</taxon>
        <taxon>Micrococcales</taxon>
        <taxon>Intrasporangiaceae</taxon>
        <taxon>Ornithinicoccus</taxon>
    </lineage>
</organism>
<feature type="transmembrane region" description="Helical" evidence="1">
    <location>
        <begin position="86"/>
        <end position="106"/>
    </location>
</feature>
<feature type="transmembrane region" description="Helical" evidence="1">
    <location>
        <begin position="20"/>
        <end position="40"/>
    </location>
</feature>